<accession>A0A0D3DTH6</accession>
<dbReference type="Gramene" id="Bo8g090290.1">
    <property type="protein sequence ID" value="Bo8g090290.1"/>
    <property type="gene ID" value="Bo8g090290"/>
</dbReference>
<dbReference type="Pfam" id="PF03226">
    <property type="entry name" value="Yippee-Mis18"/>
    <property type="match status" value="1"/>
</dbReference>
<dbReference type="eggNOG" id="KOG3399">
    <property type="taxonomic scope" value="Eukaryota"/>
</dbReference>
<feature type="domain" description="Yippee" evidence="4">
    <location>
        <begin position="12"/>
        <end position="109"/>
    </location>
</feature>
<dbReference type="InterPro" id="IPR034751">
    <property type="entry name" value="Yippee"/>
</dbReference>
<proteinExistence type="inferred from homology"/>
<keyword evidence="6" id="KW-1185">Reference proteome</keyword>
<protein>
    <recommendedName>
        <fullName evidence="4">Yippee domain-containing protein</fullName>
    </recommendedName>
</protein>
<dbReference type="EnsemblPlants" id="Bo8g090290.1">
    <property type="protein sequence ID" value="Bo8g090290.1"/>
    <property type="gene ID" value="Bo8g090290"/>
</dbReference>
<dbReference type="InterPro" id="IPR039058">
    <property type="entry name" value="Yippee_fam"/>
</dbReference>
<dbReference type="PANTHER" id="PTHR13848">
    <property type="entry name" value="PROTEIN YIPPEE-LIKE CG15309-RELATED"/>
    <property type="match status" value="1"/>
</dbReference>
<evidence type="ECO:0000256" key="1">
    <source>
        <dbReference type="ARBA" id="ARBA00005613"/>
    </source>
</evidence>
<evidence type="ECO:0000313" key="6">
    <source>
        <dbReference type="Proteomes" id="UP000032141"/>
    </source>
</evidence>
<dbReference type="Pfam" id="PF08387">
    <property type="entry name" value="FBD"/>
    <property type="match status" value="1"/>
</dbReference>
<keyword evidence="3" id="KW-0862">Zinc</keyword>
<dbReference type="Proteomes" id="UP000032141">
    <property type="component" value="Chromosome C8"/>
</dbReference>
<dbReference type="InterPro" id="IPR006566">
    <property type="entry name" value="FBD"/>
</dbReference>
<dbReference type="HOGENOM" id="CLU_1091291_0_0_1"/>
<name>A0A0D3DTH6_BRAOL</name>
<evidence type="ECO:0000256" key="3">
    <source>
        <dbReference type="ARBA" id="ARBA00022833"/>
    </source>
</evidence>
<keyword evidence="2" id="KW-0479">Metal-binding</keyword>
<organism evidence="5 6">
    <name type="scientific">Brassica oleracea var. oleracea</name>
    <dbReference type="NCBI Taxonomy" id="109376"/>
    <lineage>
        <taxon>Eukaryota</taxon>
        <taxon>Viridiplantae</taxon>
        <taxon>Streptophyta</taxon>
        <taxon>Embryophyta</taxon>
        <taxon>Tracheophyta</taxon>
        <taxon>Spermatophyta</taxon>
        <taxon>Magnoliopsida</taxon>
        <taxon>eudicotyledons</taxon>
        <taxon>Gunneridae</taxon>
        <taxon>Pentapetalae</taxon>
        <taxon>rosids</taxon>
        <taxon>malvids</taxon>
        <taxon>Brassicales</taxon>
        <taxon>Brassicaceae</taxon>
        <taxon>Brassiceae</taxon>
        <taxon>Brassica</taxon>
    </lineage>
</organism>
<dbReference type="PROSITE" id="PS51792">
    <property type="entry name" value="YIPPEE"/>
    <property type="match status" value="1"/>
</dbReference>
<dbReference type="InterPro" id="IPR004910">
    <property type="entry name" value="Yippee/Mis18/Cereblon"/>
</dbReference>
<evidence type="ECO:0000313" key="5">
    <source>
        <dbReference type="EnsemblPlants" id="Bo8g090290.1"/>
    </source>
</evidence>
<dbReference type="STRING" id="109376.A0A0D3DTH6"/>
<reference evidence="5" key="2">
    <citation type="submission" date="2015-03" db="UniProtKB">
        <authorList>
            <consortium name="EnsemblPlants"/>
        </authorList>
    </citation>
    <scope>IDENTIFICATION</scope>
</reference>
<dbReference type="SMART" id="SM00579">
    <property type="entry name" value="FBD"/>
    <property type="match status" value="1"/>
</dbReference>
<comment type="similarity">
    <text evidence="1">Belongs to the yippee family.</text>
</comment>
<dbReference type="GO" id="GO:0046872">
    <property type="term" value="F:metal ion binding"/>
    <property type="evidence" value="ECO:0007669"/>
    <property type="project" value="UniProtKB-KW"/>
</dbReference>
<evidence type="ECO:0000256" key="2">
    <source>
        <dbReference type="ARBA" id="ARBA00022723"/>
    </source>
</evidence>
<sequence length="255" mass="29669">MGRVFIVDLEGQIYSCKHCNTHLTKEQDIMSKSFQCRYGQAYLFNEVVNISTGNEEDRMLMTGLHTVTDIFCVGCGSNVGWKYVTAHDINQKYKEGKSVLELDVNWDRIRTSCPSEMITFPSTGTIFHQLVHLELSTDKADWWNLLTRMINMSPRLQVLKLIGELYYGKVRVSCKEWNQPKNVPECLETFVWNTYKEQQEEEKEVAKYILRNANRLKKANISVKWFNSDERVEMFQTLQSIVKVSNSSSCHILVE</sequence>
<reference evidence="5 6" key="1">
    <citation type="journal article" date="2014" name="Genome Biol.">
        <title>Transcriptome and methylome profiling reveals relics of genome dominance in the mesopolyploid Brassica oleracea.</title>
        <authorList>
            <person name="Parkin I.A."/>
            <person name="Koh C."/>
            <person name="Tang H."/>
            <person name="Robinson S.J."/>
            <person name="Kagale S."/>
            <person name="Clarke W.E."/>
            <person name="Town C.D."/>
            <person name="Nixon J."/>
            <person name="Krishnakumar V."/>
            <person name="Bidwell S.L."/>
            <person name="Denoeud F."/>
            <person name="Belcram H."/>
            <person name="Links M.G."/>
            <person name="Just J."/>
            <person name="Clarke C."/>
            <person name="Bender T."/>
            <person name="Huebert T."/>
            <person name="Mason A.S."/>
            <person name="Pires J.C."/>
            <person name="Barker G."/>
            <person name="Moore J."/>
            <person name="Walley P.G."/>
            <person name="Manoli S."/>
            <person name="Batley J."/>
            <person name="Edwards D."/>
            <person name="Nelson M.N."/>
            <person name="Wang X."/>
            <person name="Paterson A.H."/>
            <person name="King G."/>
            <person name="Bancroft I."/>
            <person name="Chalhoub B."/>
            <person name="Sharpe A.G."/>
        </authorList>
    </citation>
    <scope>NUCLEOTIDE SEQUENCE</scope>
    <source>
        <strain evidence="5 6">cv. TO1000</strain>
    </source>
</reference>
<evidence type="ECO:0000259" key="4">
    <source>
        <dbReference type="PROSITE" id="PS51792"/>
    </source>
</evidence>
<dbReference type="AlphaFoldDB" id="A0A0D3DTH6"/>